<evidence type="ECO:0000256" key="7">
    <source>
        <dbReference type="ARBA" id="ARBA00022692"/>
    </source>
</evidence>
<evidence type="ECO:0000313" key="14">
    <source>
        <dbReference type="Proteomes" id="UP000829116"/>
    </source>
</evidence>
<evidence type="ECO:0000313" key="13">
    <source>
        <dbReference type="EMBL" id="UNH31997.1"/>
    </source>
</evidence>
<evidence type="ECO:0000256" key="6">
    <source>
        <dbReference type="ARBA" id="ARBA00022556"/>
    </source>
</evidence>
<feature type="transmembrane region" description="Helical" evidence="12">
    <location>
        <begin position="5"/>
        <end position="28"/>
    </location>
</feature>
<keyword evidence="11 12" id="KW-0472">Membrane</keyword>
<feature type="transmembrane region" description="Helical" evidence="12">
    <location>
        <begin position="48"/>
        <end position="70"/>
    </location>
</feature>
<keyword evidence="4 12" id="KW-0444">Lipid biosynthesis</keyword>
<dbReference type="GO" id="GO:0005886">
    <property type="term" value="C:plasma membrane"/>
    <property type="evidence" value="ECO:0007669"/>
    <property type="project" value="UniProtKB-SubCell"/>
</dbReference>
<dbReference type="GO" id="GO:1901505">
    <property type="term" value="F:carbohydrate derivative transmembrane transporter activity"/>
    <property type="evidence" value="ECO:0007669"/>
    <property type="project" value="InterPro"/>
</dbReference>
<evidence type="ECO:0000256" key="12">
    <source>
        <dbReference type="HAMAP-Rule" id="MF_00538"/>
    </source>
</evidence>
<dbReference type="InterPro" id="IPR037185">
    <property type="entry name" value="EmrE-like"/>
</dbReference>
<dbReference type="Gene3D" id="1.10.3730.20">
    <property type="match status" value="1"/>
</dbReference>
<keyword evidence="6 12" id="KW-0441">Lipid A biosynthesis</keyword>
<keyword evidence="2 12" id="KW-0813">Transport</keyword>
<name>A0A9Q8V590_9GAMM</name>
<evidence type="ECO:0000256" key="9">
    <source>
        <dbReference type="ARBA" id="ARBA00022989"/>
    </source>
</evidence>
<dbReference type="AlphaFoldDB" id="A0A9Q8V590"/>
<protein>
    <recommendedName>
        <fullName evidence="12">Probable 4-amino-4-deoxy-L-arabinose-phosphoundecaprenol flippase subunit ArnF</fullName>
        <shortName evidence="12">L-Ara4N-phosphoundecaprenol flippase subunit ArnF</shortName>
    </recommendedName>
    <alternativeName>
        <fullName evidence="12">Undecaprenyl phosphate-aminoarabinose flippase subunit ArnF</fullName>
    </alternativeName>
</protein>
<comment type="similarity">
    <text evidence="12">Belongs to the ArnF family.</text>
</comment>
<keyword evidence="7 12" id="KW-0812">Transmembrane</keyword>
<keyword evidence="5 12" id="KW-0997">Cell inner membrane</keyword>
<comment type="subunit">
    <text evidence="12">Heterodimer of ArnE and ArnF.</text>
</comment>
<evidence type="ECO:0000256" key="1">
    <source>
        <dbReference type="ARBA" id="ARBA00004651"/>
    </source>
</evidence>
<evidence type="ECO:0000256" key="3">
    <source>
        <dbReference type="ARBA" id="ARBA00022475"/>
    </source>
</evidence>
<dbReference type="GO" id="GO:0009103">
    <property type="term" value="P:lipopolysaccharide biosynthetic process"/>
    <property type="evidence" value="ECO:0007669"/>
    <property type="project" value="UniProtKB-UniRule"/>
</dbReference>
<comment type="subcellular location">
    <subcellularLocation>
        <location evidence="12">Cell inner membrane</location>
        <topology evidence="12">Multi-pass membrane protein</topology>
    </subcellularLocation>
    <subcellularLocation>
        <location evidence="1">Cell membrane</location>
        <topology evidence="1">Multi-pass membrane protein</topology>
    </subcellularLocation>
</comment>
<reference evidence="13" key="1">
    <citation type="submission" date="2022-03" db="EMBL/GenBank/DDBJ databases">
        <title>ESBL-producing Moellerella wisconsensis and Escherichia marmotae isolated from wild game meat.</title>
        <authorList>
            <person name="Biggel M."/>
        </authorList>
    </citation>
    <scope>NUCLEOTIDE SEQUENCE</scope>
    <source>
        <strain evidence="13">W51</strain>
    </source>
</reference>
<evidence type="ECO:0000256" key="4">
    <source>
        <dbReference type="ARBA" id="ARBA00022516"/>
    </source>
</evidence>
<dbReference type="InterPro" id="IPR000390">
    <property type="entry name" value="Small_drug/metabolite_transptr"/>
</dbReference>
<keyword evidence="10 12" id="KW-0443">Lipid metabolism</keyword>
<accession>A0A9Q8V590</accession>
<dbReference type="RefSeq" id="WP_047255533.1">
    <property type="nucleotide sequence ID" value="NZ_CAWMFK010000002.1"/>
</dbReference>
<comment type="function">
    <text evidence="12">Translocates 4-amino-4-deoxy-L-arabinose-phosphoundecaprenol (alpha-L-Ara4N-phosphoundecaprenol) from the cytoplasmic to the periplasmic side of the inner membrane.</text>
</comment>
<dbReference type="SUPFAM" id="SSF103481">
    <property type="entry name" value="Multidrug resistance efflux transporter EmrE"/>
    <property type="match status" value="1"/>
</dbReference>
<dbReference type="Proteomes" id="UP000829116">
    <property type="component" value="Chromosome"/>
</dbReference>
<evidence type="ECO:0000256" key="8">
    <source>
        <dbReference type="ARBA" id="ARBA00022985"/>
    </source>
</evidence>
<dbReference type="InterPro" id="IPR022832">
    <property type="entry name" value="Flippase_ArnF"/>
</dbReference>
<dbReference type="EMBL" id="CP093245">
    <property type="protein sequence ID" value="UNH31997.1"/>
    <property type="molecule type" value="Genomic_DNA"/>
</dbReference>
<dbReference type="NCBIfam" id="NF002816">
    <property type="entry name" value="PRK02971.1-2"/>
    <property type="match status" value="1"/>
</dbReference>
<keyword evidence="8 12" id="KW-0448">Lipopolysaccharide biosynthesis</keyword>
<evidence type="ECO:0000256" key="2">
    <source>
        <dbReference type="ARBA" id="ARBA00022448"/>
    </source>
</evidence>
<keyword evidence="9 12" id="KW-1133">Transmembrane helix</keyword>
<dbReference type="PANTHER" id="PTHR30561">
    <property type="entry name" value="SMR FAMILY PROTON-DEPENDENT DRUG EFFLUX TRANSPORTER SUGE"/>
    <property type="match status" value="1"/>
</dbReference>
<evidence type="ECO:0000256" key="11">
    <source>
        <dbReference type="ARBA" id="ARBA00023136"/>
    </source>
</evidence>
<dbReference type="GeneID" id="79716989"/>
<feature type="transmembrane region" description="Helical" evidence="12">
    <location>
        <begin position="82"/>
        <end position="100"/>
    </location>
</feature>
<sequence length="135" mass="15183">MKGYFWGIGSVLLATAAQLCLKIGVVGLPSFELGWHWLQIDWLLANKMALGSIFIGLIFYVLSMLCWLLALRYIPLNKAYPLISLSYVFVYLLAVFLPWFNETASGLKTLGIIFILFGIWLISQPVKPDKSPAIK</sequence>
<comment type="pathway">
    <text evidence="12">Bacterial outer membrane biogenesis; lipopolysaccharide biosynthesis.</text>
</comment>
<dbReference type="GO" id="GO:0009245">
    <property type="term" value="P:lipid A biosynthetic process"/>
    <property type="evidence" value="ECO:0007669"/>
    <property type="project" value="UniProtKB-UniRule"/>
</dbReference>
<gene>
    <name evidence="12 13" type="primary">arnF</name>
    <name evidence="13" type="ORF">MNY72_06860</name>
</gene>
<evidence type="ECO:0000256" key="5">
    <source>
        <dbReference type="ARBA" id="ARBA00022519"/>
    </source>
</evidence>
<proteinExistence type="inferred from homology"/>
<keyword evidence="3 12" id="KW-1003">Cell membrane</keyword>
<dbReference type="PANTHER" id="PTHR30561:SF9">
    <property type="entry name" value="4-AMINO-4-DEOXY-L-ARABINOSE-PHOSPHOUNDECAPRENOL FLIPPASE SUBUNIT ARNF-RELATED"/>
    <property type="match status" value="1"/>
</dbReference>
<organism evidence="13 14">
    <name type="scientific">Moellerella wisconsensis</name>
    <dbReference type="NCBI Taxonomy" id="158849"/>
    <lineage>
        <taxon>Bacteria</taxon>
        <taxon>Pseudomonadati</taxon>
        <taxon>Pseudomonadota</taxon>
        <taxon>Gammaproteobacteria</taxon>
        <taxon>Enterobacterales</taxon>
        <taxon>Morganellaceae</taxon>
        <taxon>Moellerella</taxon>
    </lineage>
</organism>
<feature type="transmembrane region" description="Helical" evidence="12">
    <location>
        <begin position="106"/>
        <end position="123"/>
    </location>
</feature>
<evidence type="ECO:0000256" key="10">
    <source>
        <dbReference type="ARBA" id="ARBA00023098"/>
    </source>
</evidence>
<dbReference type="HAMAP" id="MF_00538">
    <property type="entry name" value="Flippase_ArnF"/>
    <property type="match status" value="1"/>
</dbReference>